<comment type="catalytic activity">
    <reaction evidence="13 16">
        <text>(4R,5S)-dethiobiotin + (sulfur carrier)-SH + 2 reduced [2Fe-2S]-[ferredoxin] + 2 S-adenosyl-L-methionine = (sulfur carrier)-H + biotin + 2 5'-deoxyadenosine + 2 L-methionine + 2 oxidized [2Fe-2S]-[ferredoxin]</text>
        <dbReference type="Rhea" id="RHEA:22060"/>
        <dbReference type="Rhea" id="RHEA-COMP:10000"/>
        <dbReference type="Rhea" id="RHEA-COMP:10001"/>
        <dbReference type="Rhea" id="RHEA-COMP:14737"/>
        <dbReference type="Rhea" id="RHEA-COMP:14739"/>
        <dbReference type="ChEBI" id="CHEBI:17319"/>
        <dbReference type="ChEBI" id="CHEBI:29917"/>
        <dbReference type="ChEBI" id="CHEBI:33737"/>
        <dbReference type="ChEBI" id="CHEBI:33738"/>
        <dbReference type="ChEBI" id="CHEBI:57586"/>
        <dbReference type="ChEBI" id="CHEBI:57844"/>
        <dbReference type="ChEBI" id="CHEBI:59789"/>
        <dbReference type="ChEBI" id="CHEBI:64428"/>
        <dbReference type="ChEBI" id="CHEBI:149473"/>
        <dbReference type="EC" id="2.8.1.6"/>
    </reaction>
</comment>
<dbReference type="InterPro" id="IPR010722">
    <property type="entry name" value="BATS_dom"/>
</dbReference>
<keyword evidence="8 16" id="KW-0001">2Fe-2S</keyword>
<dbReference type="NCBIfam" id="TIGR00433">
    <property type="entry name" value="bioB"/>
    <property type="match status" value="1"/>
</dbReference>
<dbReference type="Proteomes" id="UP000324517">
    <property type="component" value="Unassembled WGS sequence"/>
</dbReference>
<comment type="caution">
    <text evidence="19">The sequence shown here is derived from an EMBL/GenBank/DDBJ whole genome shotgun (WGS) entry which is preliminary data.</text>
</comment>
<dbReference type="EMBL" id="VTET01000017">
    <property type="protein sequence ID" value="TYS64636.1"/>
    <property type="molecule type" value="Genomic_DNA"/>
</dbReference>
<dbReference type="SFLD" id="SFLDG01060">
    <property type="entry name" value="BATS_domain_containing"/>
    <property type="match status" value="1"/>
</dbReference>
<evidence type="ECO:0000256" key="15">
    <source>
        <dbReference type="ARBA" id="ARBA00070199"/>
    </source>
</evidence>
<keyword evidence="9 16" id="KW-0479">Metal-binding</keyword>
<keyword evidence="12 16" id="KW-0411">Iron-sulfur</keyword>
<dbReference type="SFLD" id="SFLDG01278">
    <property type="entry name" value="biotin_synthase_like"/>
    <property type="match status" value="1"/>
</dbReference>
<dbReference type="HAMAP" id="MF_01694">
    <property type="entry name" value="BioB"/>
    <property type="match status" value="1"/>
</dbReference>
<dbReference type="Pfam" id="PF06968">
    <property type="entry name" value="BATS"/>
    <property type="match status" value="1"/>
</dbReference>
<dbReference type="GO" id="GO:0051539">
    <property type="term" value="F:4 iron, 4 sulfur cluster binding"/>
    <property type="evidence" value="ECO:0007669"/>
    <property type="project" value="UniProtKB-KW"/>
</dbReference>
<dbReference type="EC" id="2.8.1.6" evidence="4 16"/>
<comment type="cofactor">
    <cofactor evidence="16 17">
        <name>[4Fe-4S] cluster</name>
        <dbReference type="ChEBI" id="CHEBI:49883"/>
    </cofactor>
    <text evidence="16 17">Binds 1 [4Fe-4S] cluster. The cluster is coordinated with 3 cysteines and an exchangeable S-adenosyl-L-methionine.</text>
</comment>
<feature type="binding site" evidence="16 17">
    <location>
        <position position="73"/>
    </location>
    <ligand>
        <name>[4Fe-4S] cluster</name>
        <dbReference type="ChEBI" id="CHEBI:49883"/>
        <note>4Fe-4S-S-AdoMet</note>
    </ligand>
</feature>
<dbReference type="CDD" id="cd01335">
    <property type="entry name" value="Radical_SAM"/>
    <property type="match status" value="1"/>
</dbReference>
<dbReference type="OrthoDB" id="9786826at2"/>
<reference evidence="19 20" key="1">
    <citation type="submission" date="2019-08" db="EMBL/GenBank/DDBJ databases">
        <title>Bacillus genomes from the desert of Cuatro Cienegas, Coahuila.</title>
        <authorList>
            <person name="Olmedo-Alvarez G."/>
        </authorList>
    </citation>
    <scope>NUCLEOTIDE SEQUENCE [LARGE SCALE GENOMIC DNA]</scope>
    <source>
        <strain evidence="19 20">CH98b_3T</strain>
    </source>
</reference>
<comment type="cofactor">
    <cofactor evidence="17">
        <name>[2Fe-2S] cluster</name>
        <dbReference type="ChEBI" id="CHEBI:190135"/>
    </cofactor>
    <text evidence="17">Binds 1 [2Fe-2S] cluster. The cluster is coordinated with 3 cysteines and 1 arginine.</text>
</comment>
<feature type="domain" description="Radical SAM core" evidence="18">
    <location>
        <begin position="51"/>
        <end position="281"/>
    </location>
</feature>
<evidence type="ECO:0000313" key="19">
    <source>
        <dbReference type="EMBL" id="TYS64636.1"/>
    </source>
</evidence>
<proteinExistence type="inferred from homology"/>
<feature type="binding site" evidence="16 17">
    <location>
        <position position="146"/>
    </location>
    <ligand>
        <name>[2Fe-2S] cluster</name>
        <dbReference type="ChEBI" id="CHEBI:190135"/>
    </ligand>
</feature>
<keyword evidence="5 16" id="KW-0004">4Fe-4S</keyword>
<dbReference type="PIRSF" id="PIRSF001619">
    <property type="entry name" value="Biotin_synth"/>
    <property type="match status" value="1"/>
</dbReference>
<evidence type="ECO:0000256" key="6">
    <source>
        <dbReference type="ARBA" id="ARBA00022679"/>
    </source>
</evidence>
<dbReference type="GO" id="GO:0005506">
    <property type="term" value="F:iron ion binding"/>
    <property type="evidence" value="ECO:0007669"/>
    <property type="project" value="UniProtKB-UniRule"/>
</dbReference>
<dbReference type="SMART" id="SM00729">
    <property type="entry name" value="Elp3"/>
    <property type="match status" value="1"/>
</dbReference>
<feature type="binding site" evidence="16 17">
    <location>
        <position position="276"/>
    </location>
    <ligand>
        <name>[2Fe-2S] cluster</name>
        <dbReference type="ChEBI" id="CHEBI:190135"/>
    </ligand>
</feature>
<comment type="function">
    <text evidence="14 16">Catalyzes the conversion of dethiobiotin (DTB) to biotin by the insertion of a sulfur atom into dethiobiotin via a radical-based mechanism.</text>
</comment>
<evidence type="ECO:0000256" key="10">
    <source>
        <dbReference type="ARBA" id="ARBA00022756"/>
    </source>
</evidence>
<sequence length="341" mass="37880">MSASKHKCKQLAEKVVEGYHITPEEALSILNEDDDNVLELIQSAFHIRKHYYGKKVKLNLIINAKSGLCPEDCGYCSQSMKADTEIDSYPLVSKKIIVDGAKEANKNKIGTYCIVMSGRKPTNRDVDTVVQAVQDIKKDVDNMKICACLGIVNDAQAKLLKEAGVDRFNHNINTSKGHHSEITTTHDYEDRIRTLETLKSAGISPCSGVICGMGETLEDIVEMAFSLKELDADSIPVNFLHPIEGTKQAGMDDLTPLKCMKILAMFRFVNPTKEIRISGGREYNLRTLQSMGLYMANSIFVGDYLTTSGQASNQDYQMIKDLGFEIEENAFETESQQFAGV</sequence>
<dbReference type="InterPro" id="IPR013785">
    <property type="entry name" value="Aldolase_TIM"/>
</dbReference>
<dbReference type="PROSITE" id="PS51918">
    <property type="entry name" value="RADICAL_SAM"/>
    <property type="match status" value="1"/>
</dbReference>
<dbReference type="SFLD" id="SFLDS00029">
    <property type="entry name" value="Radical_SAM"/>
    <property type="match status" value="1"/>
</dbReference>
<dbReference type="InterPro" id="IPR002684">
    <property type="entry name" value="Biotin_synth/BioAB"/>
</dbReference>
<name>A0A5D4SS70_9BACI</name>
<keyword evidence="7 16" id="KW-0949">S-adenosyl-L-methionine</keyword>
<evidence type="ECO:0000256" key="9">
    <source>
        <dbReference type="ARBA" id="ARBA00022723"/>
    </source>
</evidence>
<dbReference type="RefSeq" id="WP_148980529.1">
    <property type="nucleotide sequence ID" value="NZ_JBNILM010000017.1"/>
</dbReference>
<dbReference type="PANTHER" id="PTHR22976:SF2">
    <property type="entry name" value="BIOTIN SYNTHASE, MITOCHONDRIAL"/>
    <property type="match status" value="1"/>
</dbReference>
<evidence type="ECO:0000256" key="7">
    <source>
        <dbReference type="ARBA" id="ARBA00022691"/>
    </source>
</evidence>
<evidence type="ECO:0000256" key="3">
    <source>
        <dbReference type="ARBA" id="ARBA00011738"/>
    </source>
</evidence>
<evidence type="ECO:0000256" key="2">
    <source>
        <dbReference type="ARBA" id="ARBA00010765"/>
    </source>
</evidence>
<evidence type="ECO:0000256" key="12">
    <source>
        <dbReference type="ARBA" id="ARBA00023014"/>
    </source>
</evidence>
<evidence type="ECO:0000256" key="13">
    <source>
        <dbReference type="ARBA" id="ARBA00051157"/>
    </source>
</evidence>
<feature type="binding site" evidence="16 17">
    <location>
        <position position="113"/>
    </location>
    <ligand>
        <name>[2Fe-2S] cluster</name>
        <dbReference type="ChEBI" id="CHEBI:190135"/>
    </ligand>
</feature>
<evidence type="ECO:0000256" key="1">
    <source>
        <dbReference type="ARBA" id="ARBA00004942"/>
    </source>
</evidence>
<dbReference type="Pfam" id="PF04055">
    <property type="entry name" value="Radical_SAM"/>
    <property type="match status" value="1"/>
</dbReference>
<dbReference type="SMART" id="SM00876">
    <property type="entry name" value="BATS"/>
    <property type="match status" value="1"/>
</dbReference>
<accession>A0A5D4SS70</accession>
<dbReference type="Gene3D" id="3.20.20.70">
    <property type="entry name" value="Aldolase class I"/>
    <property type="match status" value="1"/>
</dbReference>
<comment type="similarity">
    <text evidence="2 16">Belongs to the radical SAM superfamily. Biotin synthase family.</text>
</comment>
<evidence type="ECO:0000256" key="8">
    <source>
        <dbReference type="ARBA" id="ARBA00022714"/>
    </source>
</evidence>
<evidence type="ECO:0000259" key="18">
    <source>
        <dbReference type="PROSITE" id="PS51918"/>
    </source>
</evidence>
<evidence type="ECO:0000256" key="4">
    <source>
        <dbReference type="ARBA" id="ARBA00012236"/>
    </source>
</evidence>
<comment type="cofactor">
    <cofactor evidence="16">
        <name>[2Fe-2S] cluster</name>
        <dbReference type="ChEBI" id="CHEBI:190135"/>
    </cofactor>
    <text evidence="16">Binds 1 [2Fe-2S] cluster. The cluster is coordinated with 3 cysteines and 1 arginine.</text>
</comment>
<dbReference type="AlphaFoldDB" id="A0A5D4SS70"/>
<evidence type="ECO:0000256" key="17">
    <source>
        <dbReference type="PIRSR" id="PIRSR001619-1"/>
    </source>
</evidence>
<dbReference type="GO" id="GO:0004076">
    <property type="term" value="F:biotin synthase activity"/>
    <property type="evidence" value="ECO:0007669"/>
    <property type="project" value="UniProtKB-UniRule"/>
</dbReference>
<feature type="binding site" evidence="16 17">
    <location>
        <position position="76"/>
    </location>
    <ligand>
        <name>[4Fe-4S] cluster</name>
        <dbReference type="ChEBI" id="CHEBI:49883"/>
        <note>4Fe-4S-S-AdoMet</note>
    </ligand>
</feature>
<dbReference type="InterPro" id="IPR006638">
    <property type="entry name" value="Elp3/MiaA/NifB-like_rSAM"/>
</dbReference>
<dbReference type="UniPathway" id="UPA00078">
    <property type="reaction ID" value="UER00162"/>
</dbReference>
<evidence type="ECO:0000313" key="20">
    <source>
        <dbReference type="Proteomes" id="UP000324517"/>
    </source>
</evidence>
<dbReference type="FunFam" id="3.20.20.70:FF:000026">
    <property type="entry name" value="Biotin synthase"/>
    <property type="match status" value="1"/>
</dbReference>
<evidence type="ECO:0000256" key="16">
    <source>
        <dbReference type="HAMAP-Rule" id="MF_01694"/>
    </source>
</evidence>
<gene>
    <name evidence="16 19" type="primary">bioB</name>
    <name evidence="19" type="ORF">FZC75_20770</name>
</gene>
<comment type="subunit">
    <text evidence="3 16">Homodimer.</text>
</comment>
<evidence type="ECO:0000256" key="14">
    <source>
        <dbReference type="ARBA" id="ARBA00057568"/>
    </source>
</evidence>
<feature type="binding site" evidence="16 17">
    <location>
        <position position="206"/>
    </location>
    <ligand>
        <name>[2Fe-2S] cluster</name>
        <dbReference type="ChEBI" id="CHEBI:190135"/>
    </ligand>
</feature>
<protein>
    <recommendedName>
        <fullName evidence="15 16">Biotin synthase</fullName>
        <ecNumber evidence="4 16">2.8.1.6</ecNumber>
    </recommendedName>
</protein>
<evidence type="ECO:0000256" key="11">
    <source>
        <dbReference type="ARBA" id="ARBA00023004"/>
    </source>
</evidence>
<evidence type="ECO:0000256" key="5">
    <source>
        <dbReference type="ARBA" id="ARBA00022485"/>
    </source>
</evidence>
<keyword evidence="6 16" id="KW-0808">Transferase</keyword>
<dbReference type="InterPro" id="IPR007197">
    <property type="entry name" value="rSAM"/>
</dbReference>
<dbReference type="SUPFAM" id="SSF102114">
    <property type="entry name" value="Radical SAM enzymes"/>
    <property type="match status" value="1"/>
</dbReference>
<dbReference type="InterPro" id="IPR058240">
    <property type="entry name" value="rSAM_sf"/>
</dbReference>
<organism evidence="19 20">
    <name type="scientific">Sutcliffiella horikoshii</name>
    <dbReference type="NCBI Taxonomy" id="79883"/>
    <lineage>
        <taxon>Bacteria</taxon>
        <taxon>Bacillati</taxon>
        <taxon>Bacillota</taxon>
        <taxon>Bacilli</taxon>
        <taxon>Bacillales</taxon>
        <taxon>Bacillaceae</taxon>
        <taxon>Sutcliffiella</taxon>
    </lineage>
</organism>
<dbReference type="PANTHER" id="PTHR22976">
    <property type="entry name" value="BIOTIN SYNTHASE"/>
    <property type="match status" value="1"/>
</dbReference>
<feature type="binding site" evidence="16 17">
    <location>
        <position position="69"/>
    </location>
    <ligand>
        <name>[4Fe-4S] cluster</name>
        <dbReference type="ChEBI" id="CHEBI:49883"/>
        <note>4Fe-4S-S-AdoMet</note>
    </ligand>
</feature>
<keyword evidence="10 16" id="KW-0093">Biotin biosynthesis</keyword>
<comment type="pathway">
    <text evidence="1 16">Cofactor biosynthesis; biotin biosynthesis; biotin from 7,8-diaminononanoate: step 2/2.</text>
</comment>
<dbReference type="InterPro" id="IPR024177">
    <property type="entry name" value="Biotin_synthase"/>
</dbReference>
<keyword evidence="11 16" id="KW-0408">Iron</keyword>
<dbReference type="GO" id="GO:0051537">
    <property type="term" value="F:2 iron, 2 sulfur cluster binding"/>
    <property type="evidence" value="ECO:0007669"/>
    <property type="project" value="UniProtKB-KW"/>
</dbReference>
<dbReference type="GO" id="GO:0009102">
    <property type="term" value="P:biotin biosynthetic process"/>
    <property type="evidence" value="ECO:0007669"/>
    <property type="project" value="UniProtKB-UniRule"/>
</dbReference>